<dbReference type="Pfam" id="PF20577">
    <property type="entry name" value="Phage_ORF5"/>
    <property type="match status" value="1"/>
</dbReference>
<dbReference type="InterPro" id="IPR046781">
    <property type="entry name" value="Phage_ORF5"/>
</dbReference>
<evidence type="ECO:0000313" key="1">
    <source>
        <dbReference type="EMBL" id="UPW41084.1"/>
    </source>
</evidence>
<dbReference type="EMBL" id="OM869541">
    <property type="protein sequence ID" value="UPW41084.1"/>
    <property type="molecule type" value="Genomic_DNA"/>
</dbReference>
<reference evidence="1" key="1">
    <citation type="submission" date="2022-02" db="EMBL/GenBank/DDBJ databases">
        <title>Towards deciphering the DNA virus diversity associated with rodent species in the families Cricetidae and Heteromyidae.</title>
        <authorList>
            <person name="Lund M."/>
            <person name="Larsen B.B."/>
            <person name="Gryseels S."/>
            <person name="Kraberger S."/>
            <person name="Rowsey D.M."/>
            <person name="Steger L."/>
            <person name="Yule K.M."/>
            <person name="Upham N.S."/>
            <person name="Worobey M."/>
            <person name="Van Doorslaer K."/>
            <person name="Varsani A."/>
        </authorList>
    </citation>
    <scope>NUCLEOTIDE SEQUENCE</scope>
    <source>
        <strain evidence="1">UA08Rod_5594</strain>
    </source>
</reference>
<accession>A0A976R6Y2</accession>
<protein>
    <submittedName>
        <fullName evidence="1">Nonstructural protein</fullName>
    </submittedName>
</protein>
<proteinExistence type="predicted"/>
<name>A0A976R6Y2_9VIRU</name>
<organism evidence="1">
    <name type="scientific">Sigmofec virus UA08Rod_5594</name>
    <dbReference type="NCBI Taxonomy" id="2929430"/>
    <lineage>
        <taxon>Viruses</taxon>
        <taxon>Monodnaviria</taxon>
        <taxon>Sangervirae</taxon>
        <taxon>Phixviricota</taxon>
        <taxon>Malgrandaviricetes</taxon>
        <taxon>Petitvirales</taxon>
        <taxon>Microviridae</taxon>
    </lineage>
</organism>
<sequence length="83" mass="9418">MIYRMYSIYDSIAREYGAPTLDHNDGTAVRNFAHLVRTSGGTLSTHRRDYALYYIGDYDTEECTLLPKTPPVLVVRGDDISND</sequence>